<sequence>MHKEGKITLSLTGSRALIRVGEKYWMLNEDNPDDPVVCEAPQLLNLHHDSSLEVMEIEDIHPFPKARKFFRDKVLMSGMLRMTLYVLDAELPDDVRQDAARETRNLMKEEEAREIFTKFREEFLKPELPTEADVRLDIIQEMHSDFQAMIREVVKRDRGIDI</sequence>
<name>X1AI57_9ZZZZ</name>
<evidence type="ECO:0000313" key="1">
    <source>
        <dbReference type="EMBL" id="GAG82310.1"/>
    </source>
</evidence>
<dbReference type="AlphaFoldDB" id="X1AI57"/>
<gene>
    <name evidence="1" type="ORF">S01H4_24010</name>
</gene>
<protein>
    <submittedName>
        <fullName evidence="1">Uncharacterized protein</fullName>
    </submittedName>
</protein>
<organism evidence="1">
    <name type="scientific">marine sediment metagenome</name>
    <dbReference type="NCBI Taxonomy" id="412755"/>
    <lineage>
        <taxon>unclassified sequences</taxon>
        <taxon>metagenomes</taxon>
        <taxon>ecological metagenomes</taxon>
    </lineage>
</organism>
<dbReference type="EMBL" id="BART01011224">
    <property type="protein sequence ID" value="GAG82310.1"/>
    <property type="molecule type" value="Genomic_DNA"/>
</dbReference>
<comment type="caution">
    <text evidence="1">The sequence shown here is derived from an EMBL/GenBank/DDBJ whole genome shotgun (WGS) entry which is preliminary data.</text>
</comment>
<accession>X1AI57</accession>
<reference evidence="1" key="1">
    <citation type="journal article" date="2014" name="Front. Microbiol.">
        <title>High frequency of phylogenetically diverse reductive dehalogenase-homologous genes in deep subseafloor sedimentary metagenomes.</title>
        <authorList>
            <person name="Kawai M."/>
            <person name="Futagami T."/>
            <person name="Toyoda A."/>
            <person name="Takaki Y."/>
            <person name="Nishi S."/>
            <person name="Hori S."/>
            <person name="Arai W."/>
            <person name="Tsubouchi T."/>
            <person name="Morono Y."/>
            <person name="Uchiyama I."/>
            <person name="Ito T."/>
            <person name="Fujiyama A."/>
            <person name="Inagaki F."/>
            <person name="Takami H."/>
        </authorList>
    </citation>
    <scope>NUCLEOTIDE SEQUENCE</scope>
    <source>
        <strain evidence="1">Expedition CK06-06</strain>
    </source>
</reference>
<proteinExistence type="predicted"/>